<proteinExistence type="predicted"/>
<evidence type="ECO:0000313" key="3">
    <source>
        <dbReference type="Proteomes" id="UP001165413"/>
    </source>
</evidence>
<dbReference type="RefSeq" id="WP_254098902.1">
    <property type="nucleotide sequence ID" value="NZ_JANATA010000003.1"/>
</dbReference>
<dbReference type="Pfam" id="PF04386">
    <property type="entry name" value="SspB"/>
    <property type="match status" value="1"/>
</dbReference>
<dbReference type="AlphaFoldDB" id="A0AA41X1T9"/>
<dbReference type="PANTHER" id="PTHR37486">
    <property type="entry name" value="STRINGENT STARVATION PROTEIN B"/>
    <property type="match status" value="1"/>
</dbReference>
<dbReference type="NCBIfam" id="NF008769">
    <property type="entry name" value="PRK11798.2-5"/>
    <property type="match status" value="1"/>
</dbReference>
<dbReference type="GO" id="GO:0045732">
    <property type="term" value="P:positive regulation of protein catabolic process"/>
    <property type="evidence" value="ECO:0007669"/>
    <property type="project" value="TreeGrafter"/>
</dbReference>
<dbReference type="NCBIfam" id="NF008763">
    <property type="entry name" value="PRK11798.1-2"/>
    <property type="match status" value="1"/>
</dbReference>
<sequence length="146" mass="16122">MTSNQPYMLRAFYDWIVDNDLTPHLVVDASLPNVFVPMQFVQDGQIVLNVSPSACVNFALSPDGIFFQARFGGKPYEISMPCHAVLAIYARENGAGTVFTPEDREIDESAQESPLEAVTDTQEHEPVPETDKPVKPKGKPTLTVVK</sequence>
<dbReference type="GO" id="GO:0008233">
    <property type="term" value="F:peptidase activity"/>
    <property type="evidence" value="ECO:0007669"/>
    <property type="project" value="UniProtKB-KW"/>
</dbReference>
<dbReference type="GO" id="GO:0006508">
    <property type="term" value="P:proteolysis"/>
    <property type="evidence" value="ECO:0007669"/>
    <property type="project" value="UniProtKB-KW"/>
</dbReference>
<feature type="region of interest" description="Disordered" evidence="1">
    <location>
        <begin position="100"/>
        <end position="146"/>
    </location>
</feature>
<dbReference type="InterPro" id="IPR036760">
    <property type="entry name" value="SspB-like_sf"/>
</dbReference>
<comment type="caution">
    <text evidence="2">The sequence shown here is derived from an EMBL/GenBank/DDBJ whole genome shotgun (WGS) entry which is preliminary data.</text>
</comment>
<organism evidence="2 3">
    <name type="scientific">Opacimonas viscosa</name>
    <dbReference type="NCBI Taxonomy" id="2961944"/>
    <lineage>
        <taxon>Bacteria</taxon>
        <taxon>Pseudomonadati</taxon>
        <taxon>Pseudomonadota</taxon>
        <taxon>Gammaproteobacteria</taxon>
        <taxon>Alteromonadales</taxon>
        <taxon>Alteromonadaceae</taxon>
        <taxon>Opacimonas</taxon>
    </lineage>
</organism>
<dbReference type="InterPro" id="IPR007481">
    <property type="entry name" value="SspB"/>
</dbReference>
<keyword evidence="3" id="KW-1185">Reference proteome</keyword>
<accession>A0AA41X1T9</accession>
<dbReference type="GO" id="GO:0005829">
    <property type="term" value="C:cytosol"/>
    <property type="evidence" value="ECO:0007669"/>
    <property type="project" value="TreeGrafter"/>
</dbReference>
<dbReference type="GO" id="GO:0005840">
    <property type="term" value="C:ribosome"/>
    <property type="evidence" value="ECO:0007669"/>
    <property type="project" value="TreeGrafter"/>
</dbReference>
<evidence type="ECO:0000256" key="1">
    <source>
        <dbReference type="SAM" id="MobiDB-lite"/>
    </source>
</evidence>
<dbReference type="SUPFAM" id="SSF101738">
    <property type="entry name" value="SspB-like"/>
    <property type="match status" value="1"/>
</dbReference>
<dbReference type="PIRSF" id="PIRSF005276">
    <property type="entry name" value="SspB"/>
    <property type="match status" value="1"/>
</dbReference>
<name>A0AA41X1T9_9ALTE</name>
<dbReference type="EMBL" id="JANATA010000003">
    <property type="protein sequence ID" value="MCP3427911.1"/>
    <property type="molecule type" value="Genomic_DNA"/>
</dbReference>
<reference evidence="2" key="1">
    <citation type="submission" date="2022-07" db="EMBL/GenBank/DDBJ databases">
        <title>Characterization of the Novel Bacterium Alteromonas immobilis LMIT006 and Alteromonas gregis LMIT007.</title>
        <authorList>
            <person name="Lin X."/>
        </authorList>
    </citation>
    <scope>NUCLEOTIDE SEQUENCE</scope>
    <source>
        <strain evidence="2">LMIT007</strain>
    </source>
</reference>
<protein>
    <submittedName>
        <fullName evidence="2">ClpXP protease specificity-enhancing factor</fullName>
    </submittedName>
</protein>
<dbReference type="Proteomes" id="UP001165413">
    <property type="component" value="Unassembled WGS sequence"/>
</dbReference>
<feature type="compositionally biased region" description="Basic and acidic residues" evidence="1">
    <location>
        <begin position="121"/>
        <end position="134"/>
    </location>
</feature>
<keyword evidence="2" id="KW-0378">Hydrolase</keyword>
<evidence type="ECO:0000313" key="2">
    <source>
        <dbReference type="EMBL" id="MCP3427911.1"/>
    </source>
</evidence>
<dbReference type="PANTHER" id="PTHR37486:SF1">
    <property type="entry name" value="STRINGENT STARVATION PROTEIN B"/>
    <property type="match status" value="1"/>
</dbReference>
<gene>
    <name evidence="2" type="ORF">NLF92_03005</name>
</gene>
<keyword evidence="2" id="KW-0645">Protease</keyword>
<dbReference type="Gene3D" id="2.30.30.220">
    <property type="entry name" value="SspB-like"/>
    <property type="match status" value="1"/>
</dbReference>